<gene>
    <name evidence="3" type="ORF">D3272_12885</name>
</gene>
<dbReference type="Pfam" id="PF04909">
    <property type="entry name" value="Amidohydro_2"/>
    <property type="match status" value="1"/>
</dbReference>
<dbReference type="PANTHER" id="PTHR43569">
    <property type="entry name" value="AMIDOHYDROLASE"/>
    <property type="match status" value="1"/>
</dbReference>
<evidence type="ECO:0000259" key="2">
    <source>
        <dbReference type="Pfam" id="PF04909"/>
    </source>
</evidence>
<protein>
    <submittedName>
        <fullName evidence="3">Amidohydrolase</fullName>
    </submittedName>
</protein>
<dbReference type="EMBL" id="QYBC01000010">
    <property type="protein sequence ID" value="RYB04344.1"/>
    <property type="molecule type" value="Genomic_DNA"/>
</dbReference>
<sequence length="315" mass="34060">MTAEPREDGLTALRRALPEGIVDAHHHLWDLDQGRYPWLQDAYDGEGFFLGPYAALRRDYAPGDLRNDTLPLRLAATVHIEAERDRADQLGETRWLETIHAASGLPTVLVGHASFLQADLDALLAAQAASPLMRGIRSKPVTADRAGATVEGRSCTLQDPAWLRGLSRLRAFGLSWDLRVPFWHLAEAAEVAASLPDQPIAVNHCGLPIDRSPEALAVWRRGLAALAASPRVVLKLSELGLRGGVWDGPGNAAVVRDAVAIFGVDRVLYGSNLPVSSLSAPIPAIVDAVLAGLPDHEPATLRAVFADNARRFYRI</sequence>
<dbReference type="RefSeq" id="WP_129219613.1">
    <property type="nucleotide sequence ID" value="NZ_QYBC01000010.1"/>
</dbReference>
<dbReference type="Gene3D" id="3.20.20.140">
    <property type="entry name" value="Metal-dependent hydrolases"/>
    <property type="match status" value="1"/>
</dbReference>
<evidence type="ECO:0000313" key="4">
    <source>
        <dbReference type="Proteomes" id="UP000289411"/>
    </source>
</evidence>
<dbReference type="AlphaFoldDB" id="A0A4Q2RE22"/>
<reference evidence="3 4" key="1">
    <citation type="submission" date="2018-09" db="EMBL/GenBank/DDBJ databases">
        <authorList>
            <person name="Grouzdev D.S."/>
            <person name="Krutkina M.S."/>
        </authorList>
    </citation>
    <scope>NUCLEOTIDE SEQUENCE [LARGE SCALE GENOMIC DNA]</scope>
    <source>
        <strain evidence="3 4">RmlP001</strain>
    </source>
</reference>
<dbReference type="InterPro" id="IPR032466">
    <property type="entry name" value="Metal_Hydrolase"/>
</dbReference>
<proteinExistence type="inferred from homology"/>
<dbReference type="InterPro" id="IPR006680">
    <property type="entry name" value="Amidohydro-rel"/>
</dbReference>
<evidence type="ECO:0000313" key="3">
    <source>
        <dbReference type="EMBL" id="RYB04344.1"/>
    </source>
</evidence>
<organism evidence="3 4">
    <name type="scientific">Lichenibacterium ramalinae</name>
    <dbReference type="NCBI Taxonomy" id="2316527"/>
    <lineage>
        <taxon>Bacteria</taxon>
        <taxon>Pseudomonadati</taxon>
        <taxon>Pseudomonadota</taxon>
        <taxon>Alphaproteobacteria</taxon>
        <taxon>Hyphomicrobiales</taxon>
        <taxon>Lichenihabitantaceae</taxon>
        <taxon>Lichenibacterium</taxon>
    </lineage>
</organism>
<reference evidence="3 4" key="2">
    <citation type="submission" date="2019-02" db="EMBL/GenBank/DDBJ databases">
        <title>'Lichenibacterium ramalinii' gen. nov. sp. nov., 'Lichenibacterium minor' gen. nov. sp. nov.</title>
        <authorList>
            <person name="Pankratov T."/>
        </authorList>
    </citation>
    <scope>NUCLEOTIDE SEQUENCE [LARGE SCALE GENOMIC DNA]</scope>
    <source>
        <strain evidence="3 4">RmlP001</strain>
    </source>
</reference>
<feature type="domain" description="Amidohydrolase-related" evidence="2">
    <location>
        <begin position="22"/>
        <end position="315"/>
    </location>
</feature>
<dbReference type="Proteomes" id="UP000289411">
    <property type="component" value="Unassembled WGS sequence"/>
</dbReference>
<dbReference type="SUPFAM" id="SSF51556">
    <property type="entry name" value="Metallo-dependent hydrolases"/>
    <property type="match status" value="1"/>
</dbReference>
<dbReference type="PANTHER" id="PTHR43569:SF1">
    <property type="entry name" value="BLL3371 PROTEIN"/>
    <property type="match status" value="1"/>
</dbReference>
<evidence type="ECO:0000256" key="1">
    <source>
        <dbReference type="ARBA" id="ARBA00038310"/>
    </source>
</evidence>
<dbReference type="InterPro" id="IPR052350">
    <property type="entry name" value="Metallo-dep_Lactonases"/>
</dbReference>
<keyword evidence="4" id="KW-1185">Reference proteome</keyword>
<name>A0A4Q2RE22_9HYPH</name>
<dbReference type="GO" id="GO:0016787">
    <property type="term" value="F:hydrolase activity"/>
    <property type="evidence" value="ECO:0007669"/>
    <property type="project" value="UniProtKB-KW"/>
</dbReference>
<comment type="similarity">
    <text evidence="1">Belongs to the metallo-dependent hydrolases superfamily.</text>
</comment>
<dbReference type="OrthoDB" id="9787654at2"/>
<keyword evidence="3" id="KW-0378">Hydrolase</keyword>
<comment type="caution">
    <text evidence="3">The sequence shown here is derived from an EMBL/GenBank/DDBJ whole genome shotgun (WGS) entry which is preliminary data.</text>
</comment>
<accession>A0A4Q2RE22</accession>